<dbReference type="SUPFAM" id="SSF89095">
    <property type="entry name" value="GatB/YqeY motif"/>
    <property type="match status" value="1"/>
</dbReference>
<sequence>MTLRARITDDLKQAMKNKDQLRLSTLRLINAAIKDRDIALRGDGEDREMSEDEITAVLSRMVKQRQESARAYEEAGRLELVEREEAEIKVIETYLPRQLSEDEVAAAIEEVIAELEAGSIRDMGPVMNALKSRYTGQMDFGAVGPQVKARLSGAAS</sequence>
<accession>A0A2U2C7F7</accession>
<dbReference type="AlphaFoldDB" id="A0A2U2C7F7"/>
<comment type="caution">
    <text evidence="1">The sequence shown here is derived from an EMBL/GenBank/DDBJ whole genome shotgun (WGS) entry which is preliminary data.</text>
</comment>
<dbReference type="GO" id="GO:0016740">
    <property type="term" value="F:transferase activity"/>
    <property type="evidence" value="ECO:0007669"/>
    <property type="project" value="UniProtKB-KW"/>
</dbReference>
<dbReference type="Gene3D" id="1.10.1510.10">
    <property type="entry name" value="Uncharacterised protein YqeY/AIM41 PF09424, N-terminal domain"/>
    <property type="match status" value="1"/>
</dbReference>
<protein>
    <submittedName>
        <fullName evidence="1">Glutamyl-tRNA amidotransferase</fullName>
    </submittedName>
</protein>
<dbReference type="GeneID" id="94366294"/>
<dbReference type="OrthoDB" id="9788127at2"/>
<dbReference type="Pfam" id="PF09424">
    <property type="entry name" value="YqeY"/>
    <property type="match status" value="1"/>
</dbReference>
<dbReference type="EMBL" id="QEYD01000009">
    <property type="protein sequence ID" value="PWE27828.1"/>
    <property type="molecule type" value="Genomic_DNA"/>
</dbReference>
<dbReference type="Gene3D" id="1.10.10.410">
    <property type="match status" value="1"/>
</dbReference>
<dbReference type="InterPro" id="IPR019004">
    <property type="entry name" value="YqeY/Aim41"/>
</dbReference>
<dbReference type="GO" id="GO:0016884">
    <property type="term" value="F:carbon-nitrogen ligase activity, with glutamine as amido-N-donor"/>
    <property type="evidence" value="ECO:0007669"/>
    <property type="project" value="InterPro"/>
</dbReference>
<organism evidence="1 2">
    <name type="scientific">Pararhodobacter marinus</name>
    <dbReference type="NCBI Taxonomy" id="2184063"/>
    <lineage>
        <taxon>Bacteria</taxon>
        <taxon>Pseudomonadati</taxon>
        <taxon>Pseudomonadota</taxon>
        <taxon>Alphaproteobacteria</taxon>
        <taxon>Rhodobacterales</taxon>
        <taxon>Paracoccaceae</taxon>
        <taxon>Pararhodobacter</taxon>
    </lineage>
</organism>
<evidence type="ECO:0000313" key="2">
    <source>
        <dbReference type="Proteomes" id="UP000244940"/>
    </source>
</evidence>
<reference evidence="1 2" key="1">
    <citation type="submission" date="2018-05" db="EMBL/GenBank/DDBJ databases">
        <title>Pararhodobacter marina sp. nov., isolated from deep-sea water of the Indian Ocean.</title>
        <authorList>
            <person name="Lai Q.Sr."/>
            <person name="Liu X."/>
            <person name="Shao Z."/>
        </authorList>
    </citation>
    <scope>NUCLEOTIDE SEQUENCE [LARGE SCALE GENOMIC DNA]</scope>
    <source>
        <strain evidence="1 2">CIC4N-9</strain>
    </source>
</reference>
<dbReference type="Proteomes" id="UP000244940">
    <property type="component" value="Unassembled WGS sequence"/>
</dbReference>
<dbReference type="PANTHER" id="PTHR28055">
    <property type="entry name" value="ALTERED INHERITANCE OF MITOCHONDRIA PROTEIN 41, MITOCHONDRIAL"/>
    <property type="match status" value="1"/>
</dbReference>
<gene>
    <name evidence="1" type="ORF">C4N9_15465</name>
</gene>
<dbReference type="RefSeq" id="WP_109534243.1">
    <property type="nucleotide sequence ID" value="NZ_CAXPUO010000095.1"/>
</dbReference>
<dbReference type="InterPro" id="IPR003789">
    <property type="entry name" value="Asn/Gln_tRNA_amidoTrase-B-like"/>
</dbReference>
<evidence type="ECO:0000313" key="1">
    <source>
        <dbReference type="EMBL" id="PWE27828.1"/>
    </source>
</evidence>
<dbReference type="PANTHER" id="PTHR28055:SF1">
    <property type="entry name" value="ALTERED INHERITANCE OF MITOCHONDRIA PROTEIN 41, MITOCHONDRIAL"/>
    <property type="match status" value="1"/>
</dbReference>
<name>A0A2U2C7F7_9RHOB</name>
<keyword evidence="2" id="KW-1185">Reference proteome</keyword>
<proteinExistence type="predicted"/>
<dbReference type="InterPro" id="IPR023168">
    <property type="entry name" value="GatB_Yqey_C_2"/>
</dbReference>
<keyword evidence="1" id="KW-0808">Transferase</keyword>
<dbReference type="InterPro" id="IPR042184">
    <property type="entry name" value="YqeY/Aim41_N"/>
</dbReference>